<proteinExistence type="inferred from homology"/>
<accession>A0A1Y3AY99</accession>
<dbReference type="EMBL" id="MUJZ01056488">
    <property type="protein sequence ID" value="OTF72376.1"/>
    <property type="molecule type" value="Genomic_DNA"/>
</dbReference>
<evidence type="ECO:0000313" key="9">
    <source>
        <dbReference type="EMBL" id="OTF72376.1"/>
    </source>
</evidence>
<keyword evidence="10" id="KW-1185">Reference proteome</keyword>
<comment type="caution">
    <text evidence="9">The sequence shown here is derived from an EMBL/GenBank/DDBJ whole genome shotgun (WGS) entry which is preliminary data.</text>
</comment>
<evidence type="ECO:0000256" key="3">
    <source>
        <dbReference type="ARBA" id="ARBA00022723"/>
    </source>
</evidence>
<evidence type="ECO:0000313" key="10">
    <source>
        <dbReference type="Proteomes" id="UP000194236"/>
    </source>
</evidence>
<evidence type="ECO:0000256" key="2">
    <source>
        <dbReference type="ARBA" id="ARBA00022605"/>
    </source>
</evidence>
<evidence type="ECO:0000256" key="4">
    <source>
        <dbReference type="ARBA" id="ARBA00022833"/>
    </source>
</evidence>
<dbReference type="GO" id="GO:0046872">
    <property type="term" value="F:metal ion binding"/>
    <property type="evidence" value="ECO:0007669"/>
    <property type="project" value="UniProtKB-KW"/>
</dbReference>
<dbReference type="GO" id="GO:0046570">
    <property type="term" value="F:methylthioribulose 1-phosphate dehydratase activity"/>
    <property type="evidence" value="ECO:0007669"/>
    <property type="project" value="TreeGrafter"/>
</dbReference>
<dbReference type="InterPro" id="IPR017714">
    <property type="entry name" value="MethylthioRu-1-P_deHdtase_MtnB"/>
</dbReference>
<dbReference type="InterPro" id="IPR001303">
    <property type="entry name" value="Aldolase_II/adducin_N"/>
</dbReference>
<dbReference type="PANTHER" id="PTHR10640:SF7">
    <property type="entry name" value="METHYLTHIORIBULOSE-1-PHOSPHATE DEHYDRATASE"/>
    <property type="match status" value="1"/>
</dbReference>
<evidence type="ECO:0000256" key="1">
    <source>
        <dbReference type="ARBA" id="ARBA00006274"/>
    </source>
</evidence>
<dbReference type="OrthoDB" id="191080at2759"/>
<dbReference type="PANTHER" id="PTHR10640">
    <property type="entry name" value="METHYLTHIORIBULOSE-1-PHOSPHATE DEHYDRATASE"/>
    <property type="match status" value="1"/>
</dbReference>
<feature type="domain" description="Class II aldolase/adducin N-terminal" evidence="8">
    <location>
        <begin position="1"/>
        <end position="175"/>
    </location>
</feature>
<dbReference type="Proteomes" id="UP000194236">
    <property type="component" value="Unassembled WGS sequence"/>
</dbReference>
<evidence type="ECO:0000256" key="7">
    <source>
        <dbReference type="ARBA" id="ARBA00060021"/>
    </source>
</evidence>
<comment type="similarity">
    <text evidence="1">Belongs to the aldolase class II family. Adducin subfamily.</text>
</comment>
<keyword evidence="5" id="KW-0486">Methionine biosynthesis</keyword>
<dbReference type="AlphaFoldDB" id="A0A1Y3AY99"/>
<keyword evidence="3" id="KW-0479">Metal-binding</keyword>
<name>A0A1Y3AY99_EURMA</name>
<protein>
    <submittedName>
        <fullName evidence="9">Methylthioribulose-1-phosphate dehydratase-like protein</fullName>
    </submittedName>
</protein>
<keyword evidence="6" id="KW-0456">Lyase</keyword>
<reference evidence="9 10" key="1">
    <citation type="submission" date="2017-03" db="EMBL/GenBank/DDBJ databases">
        <title>Genome Survey of Euroglyphus maynei.</title>
        <authorList>
            <person name="Arlian L.G."/>
            <person name="Morgan M.S."/>
            <person name="Rider S.D."/>
        </authorList>
    </citation>
    <scope>NUCLEOTIDE SEQUENCE [LARGE SCALE GENOMIC DNA]</scope>
    <source>
        <strain evidence="9">Arlian Lab</strain>
        <tissue evidence="9">Whole body</tissue>
    </source>
</reference>
<dbReference type="InterPro" id="IPR036409">
    <property type="entry name" value="Aldolase_II/adducin_N_sf"/>
</dbReference>
<organism evidence="9 10">
    <name type="scientific">Euroglyphus maynei</name>
    <name type="common">Mayne's house dust mite</name>
    <dbReference type="NCBI Taxonomy" id="6958"/>
    <lineage>
        <taxon>Eukaryota</taxon>
        <taxon>Metazoa</taxon>
        <taxon>Ecdysozoa</taxon>
        <taxon>Arthropoda</taxon>
        <taxon>Chelicerata</taxon>
        <taxon>Arachnida</taxon>
        <taxon>Acari</taxon>
        <taxon>Acariformes</taxon>
        <taxon>Sarcoptiformes</taxon>
        <taxon>Astigmata</taxon>
        <taxon>Psoroptidia</taxon>
        <taxon>Analgoidea</taxon>
        <taxon>Pyroglyphidae</taxon>
        <taxon>Pyroglyphinae</taxon>
        <taxon>Euroglyphus</taxon>
    </lineage>
</organism>
<dbReference type="FunFam" id="3.40.225.10:FF:000003">
    <property type="entry name" value="Methylthioribulose-1-phosphate dehydratase"/>
    <property type="match status" value="1"/>
</dbReference>
<comment type="function">
    <text evidence="7">Catalyzes the dehydration of methylthioribulose-1-phosphate (MTRu-1-P) into 2,3-diketo-5-methylthiopentyl-1-phosphate (DK-MTP-1-P). Functions in the methionine salvage pathway, which plays a key role in cancer, apoptosis, microbial proliferation and inflammation. May inhibit the CASP1-related inflammatory response (pyroptosis), the CASP9-dependent apoptotic pathway and the cytochrome c-dependent and APAF1-mediated cell death.</text>
</comment>
<evidence type="ECO:0000259" key="8">
    <source>
        <dbReference type="SMART" id="SM01007"/>
    </source>
</evidence>
<dbReference type="GO" id="GO:0019509">
    <property type="term" value="P:L-methionine salvage from methylthioadenosine"/>
    <property type="evidence" value="ECO:0007669"/>
    <property type="project" value="InterPro"/>
</dbReference>
<gene>
    <name evidence="9" type="ORF">BLA29_000989</name>
</gene>
<sequence>MSIRMNDDIYIAPSGVQKECIKPEHLFILDINGNVKHLPSNELCLKQSECTPLFLAAYRKRNAGAVIHSHSISSVLATIITDGNEFRVSHQEMIKGIKRGMTNENYHYNDTLIVPIIDNTPFERDLTNQLEMVMVKYPDTNAVLVRRHGVYVWGNTWKQTKTMAECYDYLFNYVVQLKKFSINPVLSTSTNGCQ</sequence>
<dbReference type="Gene3D" id="3.40.225.10">
    <property type="entry name" value="Class II aldolase/adducin N-terminal domain"/>
    <property type="match status" value="1"/>
</dbReference>
<dbReference type="SMART" id="SM01007">
    <property type="entry name" value="Aldolase_II"/>
    <property type="match status" value="1"/>
</dbReference>
<dbReference type="GO" id="GO:0005737">
    <property type="term" value="C:cytoplasm"/>
    <property type="evidence" value="ECO:0007669"/>
    <property type="project" value="InterPro"/>
</dbReference>
<evidence type="ECO:0000256" key="6">
    <source>
        <dbReference type="ARBA" id="ARBA00023239"/>
    </source>
</evidence>
<evidence type="ECO:0000256" key="5">
    <source>
        <dbReference type="ARBA" id="ARBA00023167"/>
    </source>
</evidence>
<dbReference type="Pfam" id="PF00596">
    <property type="entry name" value="Aldolase_II"/>
    <property type="match status" value="1"/>
</dbReference>
<keyword evidence="4" id="KW-0862">Zinc</keyword>
<keyword evidence="2" id="KW-0028">Amino-acid biosynthesis</keyword>
<dbReference type="NCBIfam" id="TIGR03328">
    <property type="entry name" value="salvage_mtnB"/>
    <property type="match status" value="1"/>
</dbReference>
<dbReference type="SUPFAM" id="SSF53639">
    <property type="entry name" value="AraD/HMP-PK domain-like"/>
    <property type="match status" value="1"/>
</dbReference>